<feature type="coiled-coil region" evidence="1">
    <location>
        <begin position="329"/>
        <end position="368"/>
    </location>
</feature>
<feature type="compositionally biased region" description="Basic and acidic residues" evidence="2">
    <location>
        <begin position="1001"/>
        <end position="1011"/>
    </location>
</feature>
<accession>A0A0V0QZ59</accession>
<feature type="coiled-coil region" evidence="1">
    <location>
        <begin position="643"/>
        <end position="670"/>
    </location>
</feature>
<gene>
    <name evidence="3" type="ORF">PPERSA_11091</name>
</gene>
<dbReference type="OrthoDB" id="305343at2759"/>
<dbReference type="GO" id="GO:0031124">
    <property type="term" value="P:mRNA 3'-end processing"/>
    <property type="evidence" value="ECO:0007669"/>
    <property type="project" value="InterPro"/>
</dbReference>
<comment type="caution">
    <text evidence="3">The sequence shown here is derived from an EMBL/GenBank/DDBJ whole genome shotgun (WGS) entry which is preliminary data.</text>
</comment>
<evidence type="ECO:0000313" key="3">
    <source>
        <dbReference type="EMBL" id="KRX07542.1"/>
    </source>
</evidence>
<protein>
    <submittedName>
        <fullName evidence="3">Armadillo-type fold</fullName>
    </submittedName>
</protein>
<dbReference type="Proteomes" id="UP000054937">
    <property type="component" value="Unassembled WGS sequence"/>
</dbReference>
<keyword evidence="1" id="KW-0175">Coiled coil</keyword>
<proteinExistence type="predicted"/>
<sequence>MAQIGLLFKIYNWIHSSNKLFQSILKTIQIHKQAQESAFEFIVELSYEYYADTFVQKLKIALENNVYSYLKFINQVFPIIYQNTLKKEKFYQSGTLDPLLKIILKSIENDQEAQQQQNEKQVALSLLIKIWINYTNFIEKYRIDYKIVDFIKRGCRSHSKPYRYQCYQYLFSLIHQFASQKNPKVQIIYKTLIFLIIENHQDLESREFFLRNFMEAIFRFPTMPIDILLEPYIKQIQISGGGVKSFINICDIEFIHCVITHRSLNLKLGLLFTDMMLKIYLNNFIWSNCLIGPIQILITKFLDHSLFQNFLLKIIGLSCNDILESYQQDKEQQQVSNDIQEQIDNLQKQQQEQQNEQYEKDIVLSQIQQNESKEMLIQNAQRRALIIELLKFIINLKNYQINDKIKSIVGKVFMDLKDEKIPSKGILMLISLFGDPIKVLEKFQQHYSQSQNNSDIFKQQNVSIDKSLNQSKKRLQTNHSQIVKKEKLKQELGLSPSKEHKSLYKNEFIQNNQNQENVAEKDVFDVDYGIDESLAVLNMQKPNSSFNDNNLKINNSQNVQQIRQSSRQSKPKSQQQYEQQQQLYDSNILNQDESNANQNYQSHRQIPRLQYQNYLPNPQERKFNINSLKSDQANLKSLNYMKQKKLKEQDQRLEKQMELVNRQLQMQKLQNKASNQIAIKNLVNNVAKEGIFNYQPQVVFEENTLDPQILNQTEKNNQIILFIYKEAEIRDQNAITVNLNRYKEGIKYFFKKYHFITDPKANIRNNYNQSILTKKQDKISFADVWRLCKDNDFSVLVSKEEIHQLVKLTNATFGIKSGDIYSLDLESFPAFLIQLAYLSFSREPRDFRGQHMGVIIQAFFNLAVQAMIRRNENPAIIQEPEILNIRGDPEVIRSYNEKLRIDPQIPIPDSYKKYKEQDFGTYYIINDKLKQFIPESQLICYEIINDLVYEVVGSNIIEPVTQIETNVKIKPKPIPIGQKQRSLNQNKQQRLEQNNQIYEIQPKDTISDHRMPNPLQNGKPKNKYNVQSRIKNQSQPPNAQKQDPEWLQQMKKPQKKILNKAMREKMEKQQKEEEEKQKKNLNILQRKHELKNELEEKYKEKLEFGKKKYLELEEINRQKQEMELKKQEQERIRQQENKQKLRQYREQKDEQKKQEQEEYLQALQQYEQEKKEYNDMYIKQKNEEYKNKFQNLQQQRKEQQLQQKQEEYNQKLKEKKFDLQFEDFMKQQKQEHEQFKYMQQQLENLENSAEIQQTYKRYDLVLKSLYNFYLQDSDIIQQEVVSSMFNYQTKEKTSSSKGLTFKEFRYLFLKMAVMGNAIWELIYTNFQNIDIQNEGYDYHDQDEMPNQQVRLVNPNLENIILPMNNEDVESTSPNALLGLIYFLRIPLISKSQINEKLREIKNNKSNNTDPYKRKKDTLQFLELNNLKMDQAQLDNNTSMQSQAQQNINAFQYVIQDEQAQEYKKLMQIREQKKNLFRK</sequence>
<dbReference type="InterPro" id="IPR045245">
    <property type="entry name" value="Pfs2-like"/>
</dbReference>
<organism evidence="3 4">
    <name type="scientific">Pseudocohnilembus persalinus</name>
    <name type="common">Ciliate</name>
    <dbReference type="NCBI Taxonomy" id="266149"/>
    <lineage>
        <taxon>Eukaryota</taxon>
        <taxon>Sar</taxon>
        <taxon>Alveolata</taxon>
        <taxon>Ciliophora</taxon>
        <taxon>Intramacronucleata</taxon>
        <taxon>Oligohymenophorea</taxon>
        <taxon>Scuticociliatia</taxon>
        <taxon>Philasterida</taxon>
        <taxon>Pseudocohnilembidae</taxon>
        <taxon>Pseudocohnilembus</taxon>
    </lineage>
</organism>
<dbReference type="InterPro" id="IPR016024">
    <property type="entry name" value="ARM-type_fold"/>
</dbReference>
<dbReference type="PANTHER" id="PTHR22836">
    <property type="entry name" value="WD40 REPEAT PROTEIN"/>
    <property type="match status" value="1"/>
</dbReference>
<evidence type="ECO:0000313" key="4">
    <source>
        <dbReference type="Proteomes" id="UP000054937"/>
    </source>
</evidence>
<dbReference type="GO" id="GO:0005847">
    <property type="term" value="C:mRNA cleavage and polyadenylation specificity factor complex"/>
    <property type="evidence" value="ECO:0007669"/>
    <property type="project" value="TreeGrafter"/>
</dbReference>
<feature type="region of interest" description="Disordered" evidence="2">
    <location>
        <begin position="558"/>
        <end position="581"/>
    </location>
</feature>
<keyword evidence="4" id="KW-1185">Reference proteome</keyword>
<feature type="compositionally biased region" description="Polar residues" evidence="2">
    <location>
        <begin position="1024"/>
        <end position="1041"/>
    </location>
</feature>
<name>A0A0V0QZ59_PSEPJ</name>
<dbReference type="SUPFAM" id="SSF48371">
    <property type="entry name" value="ARM repeat"/>
    <property type="match status" value="1"/>
</dbReference>
<evidence type="ECO:0000256" key="1">
    <source>
        <dbReference type="SAM" id="Coils"/>
    </source>
</evidence>
<dbReference type="InParanoid" id="A0A0V0QZ59"/>
<feature type="region of interest" description="Disordered" evidence="2">
    <location>
        <begin position="1120"/>
        <end position="1156"/>
    </location>
</feature>
<reference evidence="3 4" key="1">
    <citation type="journal article" date="2015" name="Sci. Rep.">
        <title>Genome of the facultative scuticociliatosis pathogen Pseudocohnilembus persalinus provides insight into its virulence through horizontal gene transfer.</title>
        <authorList>
            <person name="Xiong J."/>
            <person name="Wang G."/>
            <person name="Cheng J."/>
            <person name="Tian M."/>
            <person name="Pan X."/>
            <person name="Warren A."/>
            <person name="Jiang C."/>
            <person name="Yuan D."/>
            <person name="Miao W."/>
        </authorList>
    </citation>
    <scope>NUCLEOTIDE SEQUENCE [LARGE SCALE GENOMIC DNA]</scope>
    <source>
        <strain evidence="3">36N120E</strain>
    </source>
</reference>
<dbReference type="EMBL" id="LDAU01000082">
    <property type="protein sequence ID" value="KRX07542.1"/>
    <property type="molecule type" value="Genomic_DNA"/>
</dbReference>
<evidence type="ECO:0000256" key="2">
    <source>
        <dbReference type="SAM" id="MobiDB-lite"/>
    </source>
</evidence>
<feature type="region of interest" description="Disordered" evidence="2">
    <location>
        <begin position="1000"/>
        <end position="1051"/>
    </location>
</feature>
<dbReference type="PANTHER" id="PTHR22836:SF0">
    <property type="entry name" value="PRE-MRNA 3' END PROCESSING PROTEIN WDR33"/>
    <property type="match status" value="1"/>
</dbReference>